<comment type="caution">
    <text evidence="3">The sequence shown here is derived from an EMBL/GenBank/DDBJ whole genome shotgun (WGS) entry which is preliminary data.</text>
</comment>
<accession>A0AAE0K0D1</accession>
<name>A0AAE0K0D1_9PEZI</name>
<reference evidence="3" key="1">
    <citation type="journal article" date="2023" name="Mol. Phylogenet. Evol.">
        <title>Genome-scale phylogeny and comparative genomics of the fungal order Sordariales.</title>
        <authorList>
            <person name="Hensen N."/>
            <person name="Bonometti L."/>
            <person name="Westerberg I."/>
            <person name="Brannstrom I.O."/>
            <person name="Guillou S."/>
            <person name="Cros-Aarteil S."/>
            <person name="Calhoun S."/>
            <person name="Haridas S."/>
            <person name="Kuo A."/>
            <person name="Mondo S."/>
            <person name="Pangilinan J."/>
            <person name="Riley R."/>
            <person name="LaButti K."/>
            <person name="Andreopoulos B."/>
            <person name="Lipzen A."/>
            <person name="Chen C."/>
            <person name="Yan M."/>
            <person name="Daum C."/>
            <person name="Ng V."/>
            <person name="Clum A."/>
            <person name="Steindorff A."/>
            <person name="Ohm R.A."/>
            <person name="Martin F."/>
            <person name="Silar P."/>
            <person name="Natvig D.O."/>
            <person name="Lalanne C."/>
            <person name="Gautier V."/>
            <person name="Ament-Velasquez S.L."/>
            <person name="Kruys A."/>
            <person name="Hutchinson M.I."/>
            <person name="Powell A.J."/>
            <person name="Barry K."/>
            <person name="Miller A.N."/>
            <person name="Grigoriev I.V."/>
            <person name="Debuchy R."/>
            <person name="Gladieux P."/>
            <person name="Hiltunen Thoren M."/>
            <person name="Johannesson H."/>
        </authorList>
    </citation>
    <scope>NUCLEOTIDE SEQUENCE</scope>
    <source>
        <strain evidence="3">CBS 232.78</strain>
    </source>
</reference>
<evidence type="ECO:0000313" key="4">
    <source>
        <dbReference type="Proteomes" id="UP001285441"/>
    </source>
</evidence>
<dbReference type="PANTHER" id="PTHR33112">
    <property type="entry name" value="DOMAIN PROTEIN, PUTATIVE-RELATED"/>
    <property type="match status" value="1"/>
</dbReference>
<dbReference type="AlphaFoldDB" id="A0AAE0K0D1"/>
<evidence type="ECO:0000259" key="2">
    <source>
        <dbReference type="Pfam" id="PF06985"/>
    </source>
</evidence>
<feature type="region of interest" description="Disordered" evidence="1">
    <location>
        <begin position="668"/>
        <end position="691"/>
    </location>
</feature>
<dbReference type="Pfam" id="PF06985">
    <property type="entry name" value="HET"/>
    <property type="match status" value="1"/>
</dbReference>
<keyword evidence="4" id="KW-1185">Reference proteome</keyword>
<reference evidence="3" key="2">
    <citation type="submission" date="2023-06" db="EMBL/GenBank/DDBJ databases">
        <authorList>
            <consortium name="Lawrence Berkeley National Laboratory"/>
            <person name="Haridas S."/>
            <person name="Hensen N."/>
            <person name="Bonometti L."/>
            <person name="Westerberg I."/>
            <person name="Brannstrom I.O."/>
            <person name="Guillou S."/>
            <person name="Cros-Aarteil S."/>
            <person name="Calhoun S."/>
            <person name="Kuo A."/>
            <person name="Mondo S."/>
            <person name="Pangilinan J."/>
            <person name="Riley R."/>
            <person name="LaButti K."/>
            <person name="Andreopoulos B."/>
            <person name="Lipzen A."/>
            <person name="Chen C."/>
            <person name="Yanf M."/>
            <person name="Daum C."/>
            <person name="Ng V."/>
            <person name="Clum A."/>
            <person name="Steindorff A."/>
            <person name="Ohm R."/>
            <person name="Martin F."/>
            <person name="Silar P."/>
            <person name="Natvig D."/>
            <person name="Lalanne C."/>
            <person name="Gautier V."/>
            <person name="Ament-velasquez S.L."/>
            <person name="Kruys A."/>
            <person name="Hutchinson M.I."/>
            <person name="Powell A.J."/>
            <person name="Barry K."/>
            <person name="Miller A.N."/>
            <person name="Grigoriev I.V."/>
            <person name="Debuchy R."/>
            <person name="Gladieux P."/>
            <person name="Thoren M.H."/>
            <person name="Johannesson H."/>
        </authorList>
    </citation>
    <scope>NUCLEOTIDE SEQUENCE</scope>
    <source>
        <strain evidence="3">CBS 232.78</strain>
    </source>
</reference>
<dbReference type="InterPro" id="IPR010730">
    <property type="entry name" value="HET"/>
</dbReference>
<dbReference type="EMBL" id="JAULSW010000011">
    <property type="protein sequence ID" value="KAK3367686.1"/>
    <property type="molecule type" value="Genomic_DNA"/>
</dbReference>
<evidence type="ECO:0000313" key="3">
    <source>
        <dbReference type="EMBL" id="KAK3367686.1"/>
    </source>
</evidence>
<gene>
    <name evidence="3" type="ORF">B0H63DRAFT_85110</name>
</gene>
<feature type="domain" description="Heterokaryon incompatibility" evidence="2">
    <location>
        <begin position="233"/>
        <end position="376"/>
    </location>
</feature>
<proteinExistence type="predicted"/>
<sequence>MESALAAGVPRTGSCCPRCSRMLREVFTDEALSLCELDNPMAIKDSSSDCAMCSQVWNVMQSDLVLVDQLRKYADSTFNPTSMYHDDGISDVEEYITRTKKVSFTLQLNLKHEEGRQGSVMILKLAAVFGTKGTSRSLKENDRSVQQVFMPFSDLSRLVSTHTISPDVRLNAHQKFALMDSWLRNDTQSPDSTGDAFMPSRILEICGNGVVKVVDTLSSVRAFEDQHQVPFVYIALSHRWGKSQHFTTTKFTLEDRRRGFKVEDLPGTYKDATFVARNLGFKFLWIDSLCIIQDDADDWRTESQQMGDIFRHAKFVIAAHCADADKEGFLARAMRSRDAVGIRIDSRAPFSLYRQGNLAMDVTGSPLSKRGWVLQERFMASRTIHFTDGQIFSETTDELLCEDGSLNTHDLGTSDMRQSSSTQGLTTFRSPGSVPQLRQIFGLGSSLSIAPKTSEGHLSVPLEWLDLVEMYTNCELTKQSDKLMAIAGMARKIQSRTGSVWCAGLWGDILAPSLLWMLGSTKREIRPLPSTAPSWSWAAWDGPVHHPETARKFTPVCSLVCVNTPRDYTQATRTTWLDGPGTLTLNAAMVSFPDGATIASYSTELGPGPARKGALTDGTGALGPVELNQFIRARAITTSYPENEVLGWICIDDVAATRLNFEQSYWNTNSMRQPPPNPLHPTARDGNGEPTQWGIKELRFIPVGRTRTMRPSLQTIPATCLGLFVVPSGGAVGSSSYRRVGVGQVSARHLKGTLVPRKGPLTAAELLRFTRRIGPLSLETFDPWPVEDIKIV</sequence>
<dbReference type="Proteomes" id="UP001285441">
    <property type="component" value="Unassembled WGS sequence"/>
</dbReference>
<protein>
    <submittedName>
        <fullName evidence="3">Heterokaryon incompatibility protein-domain-containing protein</fullName>
    </submittedName>
</protein>
<organism evidence="3 4">
    <name type="scientific">Podospora didyma</name>
    <dbReference type="NCBI Taxonomy" id="330526"/>
    <lineage>
        <taxon>Eukaryota</taxon>
        <taxon>Fungi</taxon>
        <taxon>Dikarya</taxon>
        <taxon>Ascomycota</taxon>
        <taxon>Pezizomycotina</taxon>
        <taxon>Sordariomycetes</taxon>
        <taxon>Sordariomycetidae</taxon>
        <taxon>Sordariales</taxon>
        <taxon>Podosporaceae</taxon>
        <taxon>Podospora</taxon>
    </lineage>
</organism>
<evidence type="ECO:0000256" key="1">
    <source>
        <dbReference type="SAM" id="MobiDB-lite"/>
    </source>
</evidence>
<dbReference type="PANTHER" id="PTHR33112:SF8">
    <property type="entry name" value="HETEROKARYON INCOMPATIBILITY DOMAIN-CONTAINING PROTEIN"/>
    <property type="match status" value="1"/>
</dbReference>